<dbReference type="Gene3D" id="1.25.40.20">
    <property type="entry name" value="Ankyrin repeat-containing domain"/>
    <property type="match status" value="1"/>
</dbReference>
<dbReference type="SUPFAM" id="SSF48403">
    <property type="entry name" value="Ankyrin repeat"/>
    <property type="match status" value="1"/>
</dbReference>
<feature type="compositionally biased region" description="Acidic residues" evidence="1">
    <location>
        <begin position="35"/>
        <end position="47"/>
    </location>
</feature>
<evidence type="ECO:0000313" key="2">
    <source>
        <dbReference type="EMBL" id="OAD72059.1"/>
    </source>
</evidence>
<gene>
    <name evidence="2" type="ORF">PHYBLDRAFT_68671</name>
</gene>
<keyword evidence="3" id="KW-1185">Reference proteome</keyword>
<dbReference type="OrthoDB" id="539213at2759"/>
<dbReference type="STRING" id="763407.A0A167M7V9"/>
<dbReference type="EMBL" id="KV440984">
    <property type="protein sequence ID" value="OAD72059.1"/>
    <property type="molecule type" value="Genomic_DNA"/>
</dbReference>
<dbReference type="RefSeq" id="XP_018290099.1">
    <property type="nucleotide sequence ID" value="XM_018441986.1"/>
</dbReference>
<feature type="compositionally biased region" description="Polar residues" evidence="1">
    <location>
        <begin position="15"/>
        <end position="25"/>
    </location>
</feature>
<dbReference type="GeneID" id="29002892"/>
<dbReference type="AlphaFoldDB" id="A0A167M7V9"/>
<proteinExistence type="predicted"/>
<evidence type="ECO:0000313" key="3">
    <source>
        <dbReference type="Proteomes" id="UP000077315"/>
    </source>
</evidence>
<dbReference type="InParanoid" id="A0A167M7V9"/>
<dbReference type="Proteomes" id="UP000077315">
    <property type="component" value="Unassembled WGS sequence"/>
</dbReference>
<accession>A0A167M7V9</accession>
<dbReference type="VEuPathDB" id="FungiDB:PHYBLDRAFT_68671"/>
<evidence type="ECO:0000256" key="1">
    <source>
        <dbReference type="SAM" id="MobiDB-lite"/>
    </source>
</evidence>
<feature type="region of interest" description="Disordered" evidence="1">
    <location>
        <begin position="1"/>
        <end position="58"/>
    </location>
</feature>
<dbReference type="InterPro" id="IPR036770">
    <property type="entry name" value="Ankyrin_rpt-contain_sf"/>
</dbReference>
<sequence length="281" mass="31626">MSLKRLHREEDTFNKSDNGNVSNSGDKTDYGNSDSDSDSDSNSDSDSDSSQSAKRARHTPSPLIHLPCEVLTKIFILSSNPQLPLVCRSISYMLYHCSNGIKLEWLMHRHKYSIQKALQASLNFPFVNPDLIFRFYYLYQQQNNDINNVTLLTDVMIPTRLFSDAKPEDECLELTRLLLERGASPTKPKGYPVIKASQVGRLSMVKLLVAFGADPTVRQNMALRVSAARDNREIVSYFLDDLKVAPDSETLKACVQKGLWDMVTILMNHGAVPDMTTVNYA</sequence>
<name>A0A167M7V9_PHYB8</name>
<organism evidence="2 3">
    <name type="scientific">Phycomyces blakesleeanus (strain ATCC 8743b / DSM 1359 / FGSC 10004 / NBRC 33097 / NRRL 1555)</name>
    <dbReference type="NCBI Taxonomy" id="763407"/>
    <lineage>
        <taxon>Eukaryota</taxon>
        <taxon>Fungi</taxon>
        <taxon>Fungi incertae sedis</taxon>
        <taxon>Mucoromycota</taxon>
        <taxon>Mucoromycotina</taxon>
        <taxon>Mucoromycetes</taxon>
        <taxon>Mucorales</taxon>
        <taxon>Phycomycetaceae</taxon>
        <taxon>Phycomyces</taxon>
    </lineage>
</organism>
<protein>
    <submittedName>
        <fullName evidence="2">Uncharacterized protein</fullName>
    </submittedName>
</protein>
<reference evidence="3" key="1">
    <citation type="submission" date="2015-06" db="EMBL/GenBank/DDBJ databases">
        <title>Expansion of signal transduction pathways in fungi by whole-genome duplication.</title>
        <authorList>
            <consortium name="DOE Joint Genome Institute"/>
            <person name="Corrochano L.M."/>
            <person name="Kuo A."/>
            <person name="Marcet-Houben M."/>
            <person name="Polaino S."/>
            <person name="Salamov A."/>
            <person name="Villalobos J.M."/>
            <person name="Alvarez M.I."/>
            <person name="Avalos J."/>
            <person name="Benito E.P."/>
            <person name="Benoit I."/>
            <person name="Burger G."/>
            <person name="Camino L.P."/>
            <person name="Canovas D."/>
            <person name="Cerda-Olmedo E."/>
            <person name="Cheng J.-F."/>
            <person name="Dominguez A."/>
            <person name="Elias M."/>
            <person name="Eslava A.P."/>
            <person name="Glaser F."/>
            <person name="Grimwood J."/>
            <person name="Gutierrez G."/>
            <person name="Heitman J."/>
            <person name="Henrissat B."/>
            <person name="Iturriaga E.A."/>
            <person name="Lang B.F."/>
            <person name="Lavin J.L."/>
            <person name="Lee S."/>
            <person name="Li W."/>
            <person name="Lindquist E."/>
            <person name="Lopez-Garcia S."/>
            <person name="Luque E.M."/>
            <person name="Marcos A.T."/>
            <person name="Martin J."/>
            <person name="McCluskey K."/>
            <person name="Medina H.R."/>
            <person name="Miralles-Duran A."/>
            <person name="Miyazaki A."/>
            <person name="Munoz-Torres E."/>
            <person name="Oguiza J.A."/>
            <person name="Ohm R."/>
            <person name="Olmedo M."/>
            <person name="Orejas M."/>
            <person name="Ortiz-Castellanos L."/>
            <person name="Pisabarro A.G."/>
            <person name="Rodriguez-Romero J."/>
            <person name="Ruiz-Herrera J."/>
            <person name="Ruiz-Vazquez R."/>
            <person name="Sanz C."/>
            <person name="Schackwitz W."/>
            <person name="Schmutz J."/>
            <person name="Shahriari M."/>
            <person name="Shelest E."/>
            <person name="Silva-Franco F."/>
            <person name="Soanes D."/>
            <person name="Syed K."/>
            <person name="Tagua V.G."/>
            <person name="Talbot N.J."/>
            <person name="Thon M."/>
            <person name="De vries R.P."/>
            <person name="Wiebenga A."/>
            <person name="Yadav J.S."/>
            <person name="Braun E.L."/>
            <person name="Baker S."/>
            <person name="Garre V."/>
            <person name="Horwitz B."/>
            <person name="Torres-Martinez S."/>
            <person name="Idnurm A."/>
            <person name="Herrera-Estrella A."/>
            <person name="Gabaldon T."/>
            <person name="Grigoriev I.V."/>
        </authorList>
    </citation>
    <scope>NUCLEOTIDE SEQUENCE [LARGE SCALE GENOMIC DNA]</scope>
    <source>
        <strain evidence="3">NRRL 1555(-)</strain>
    </source>
</reference>